<reference evidence="2" key="1">
    <citation type="submission" date="2021-09" db="EMBL/GenBank/DDBJ databases">
        <authorList>
            <consortium name="Pathogen Informatics"/>
        </authorList>
    </citation>
    <scope>NUCLEOTIDE SEQUENCE</scope>
    <source>
        <strain evidence="2">PvW1</strain>
    </source>
</reference>
<proteinExistence type="predicted"/>
<feature type="transmembrane region" description="Helical" evidence="1">
    <location>
        <begin position="347"/>
        <end position="367"/>
    </location>
</feature>
<evidence type="ECO:0000313" key="3">
    <source>
        <dbReference type="Proteomes" id="UP000779233"/>
    </source>
</evidence>
<protein>
    <submittedName>
        <fullName evidence="2">(malaria parasite P. vivax) hypothetical protein</fullName>
    </submittedName>
</protein>
<accession>A0A8S4H233</accession>
<dbReference type="EMBL" id="CAJZCX010000003">
    <property type="protein sequence ID" value="CAG9472697.1"/>
    <property type="molecule type" value="Genomic_DNA"/>
</dbReference>
<dbReference type="VEuPathDB" id="PlasmoDB:PVPAM_040035400"/>
<organism evidence="2 3">
    <name type="scientific">Plasmodium vivax</name>
    <name type="common">malaria parasite P. vivax</name>
    <dbReference type="NCBI Taxonomy" id="5855"/>
    <lineage>
        <taxon>Eukaryota</taxon>
        <taxon>Sar</taxon>
        <taxon>Alveolata</taxon>
        <taxon>Apicomplexa</taxon>
        <taxon>Aconoidasida</taxon>
        <taxon>Haemosporida</taxon>
        <taxon>Plasmodiidae</taxon>
        <taxon>Plasmodium</taxon>
        <taxon>Plasmodium (Plasmodium)</taxon>
    </lineage>
</organism>
<dbReference type="Proteomes" id="UP000779233">
    <property type="component" value="Unassembled WGS sequence"/>
</dbReference>
<gene>
    <name evidence="2" type="ORF">PVW1_140080500</name>
</gene>
<evidence type="ECO:0000256" key="1">
    <source>
        <dbReference type="SAM" id="Phobius"/>
    </source>
</evidence>
<name>A0A8S4H233_PLAVI</name>
<sequence>MGKFSCDVNPKGDRYIFYEHIDKYLKYGNSCNNDNSFNRYGDKCEFKGLTYDEKTDTNTNICKRFKCLIHSILKEVPGHNSPIEEADGEYLNYWLNREIHTSDANICPKVLLQHMMTMDKENTLLRNLRNYMYYIEDDDVNNMYLLYHLYNNYKEMNEIIDSDVPTEKTFMAYANNCVSIYKSLDIQCNRKHTDFCDYLSAFKKKYDKINLNIDKLKEWDNKTLPSLNNNEPPNAKITRHSLTNGEYSEIVINHRTPGSLASVMQPTPLLRVDKYTGEDPKSFVTASDPSVLYNNHSPQNIVVAPTMNSHSFNDNPLLANMENKELLHGIKQTELNNEDDLGVDKKIIGTIITTLGVPSFFFIFYKFTSLGSFLRHRTNSKKKLMHNFDEKGNNFLDASEYQHIYPDRESYKIAYNSG</sequence>
<dbReference type="AlphaFoldDB" id="A0A8S4H233"/>
<dbReference type="InterPro" id="IPR008780">
    <property type="entry name" value="Plasmodium_Vir"/>
</dbReference>
<keyword evidence="1" id="KW-0812">Transmembrane</keyword>
<dbReference type="Pfam" id="PF05795">
    <property type="entry name" value="Plasmodium_Vir"/>
    <property type="match status" value="1"/>
</dbReference>
<keyword evidence="1" id="KW-0472">Membrane</keyword>
<comment type="caution">
    <text evidence="2">The sequence shown here is derived from an EMBL/GenBank/DDBJ whole genome shotgun (WGS) entry which is preliminary data.</text>
</comment>
<keyword evidence="1" id="KW-1133">Transmembrane helix</keyword>
<evidence type="ECO:0000313" key="2">
    <source>
        <dbReference type="EMBL" id="CAG9472697.1"/>
    </source>
</evidence>